<keyword evidence="3" id="KW-1185">Reference proteome</keyword>
<dbReference type="HOGENOM" id="CLU_877459_0_0_1"/>
<dbReference type="RefSeq" id="XP_007398934.1">
    <property type="nucleotide sequence ID" value="XM_007398872.1"/>
</dbReference>
<dbReference type="Proteomes" id="UP000008370">
    <property type="component" value="Unassembled WGS sequence"/>
</dbReference>
<accession>K5WQG0</accession>
<sequence>MSAAWMYNGVAPHSLAAYASSLAGDYVRVVQETGGFSQVRRPDHEGVVQVGKLGPTEDYPGERQFYPSLFSEADPVENRLVTLATSTRGLASFNGQGISTSIPRRPMAKKHSVNVQSTEDIIATKTSTSVIRPTLAYSLAEELGTMQMSNLPQKSSSTTVGVMHKPRMSVVPDELYQATVDDESLRAFFEDKKLMLVMESFICDGYFLYLSSKKAEIIYVSLNANASITGGPSAGAKASWAMEGGSGTFRRGYRTGTERFTPLYCLKVVQPPPGKRGESHHPNLSHRGTPSPLPGQQHESPDSNSPHRGTPSLLPGK</sequence>
<dbReference type="KEGG" id="pco:PHACADRAFT_186712"/>
<feature type="region of interest" description="Disordered" evidence="1">
    <location>
        <begin position="271"/>
        <end position="317"/>
    </location>
</feature>
<evidence type="ECO:0000313" key="3">
    <source>
        <dbReference type="Proteomes" id="UP000008370"/>
    </source>
</evidence>
<dbReference type="InParanoid" id="K5WQG0"/>
<evidence type="ECO:0000256" key="1">
    <source>
        <dbReference type="SAM" id="MobiDB-lite"/>
    </source>
</evidence>
<dbReference type="GeneID" id="18910373"/>
<dbReference type="AlphaFoldDB" id="K5WQG0"/>
<protein>
    <submittedName>
        <fullName evidence="2">Uncharacterized protein</fullName>
    </submittedName>
</protein>
<organism evidence="2 3">
    <name type="scientific">Phanerochaete carnosa (strain HHB-10118-sp)</name>
    <name type="common">White-rot fungus</name>
    <name type="synonym">Peniophora carnosa</name>
    <dbReference type="NCBI Taxonomy" id="650164"/>
    <lineage>
        <taxon>Eukaryota</taxon>
        <taxon>Fungi</taxon>
        <taxon>Dikarya</taxon>
        <taxon>Basidiomycota</taxon>
        <taxon>Agaricomycotina</taxon>
        <taxon>Agaricomycetes</taxon>
        <taxon>Polyporales</taxon>
        <taxon>Phanerochaetaceae</taxon>
        <taxon>Phanerochaete</taxon>
    </lineage>
</organism>
<reference evidence="2 3" key="1">
    <citation type="journal article" date="2012" name="BMC Genomics">
        <title>Comparative genomics of the white-rot fungi, Phanerochaete carnosa and P. chrysosporium, to elucidate the genetic basis of the distinct wood types they colonize.</title>
        <authorList>
            <person name="Suzuki H."/>
            <person name="MacDonald J."/>
            <person name="Syed K."/>
            <person name="Salamov A."/>
            <person name="Hori C."/>
            <person name="Aerts A."/>
            <person name="Henrissat B."/>
            <person name="Wiebenga A."/>
            <person name="vanKuyk P.A."/>
            <person name="Barry K."/>
            <person name="Lindquist E."/>
            <person name="LaButti K."/>
            <person name="Lapidus A."/>
            <person name="Lucas S."/>
            <person name="Coutinho P."/>
            <person name="Gong Y."/>
            <person name="Samejima M."/>
            <person name="Mahadevan R."/>
            <person name="Abou-Zaid M."/>
            <person name="de Vries R.P."/>
            <person name="Igarashi K."/>
            <person name="Yadav J.S."/>
            <person name="Grigoriev I.V."/>
            <person name="Master E.R."/>
        </authorList>
    </citation>
    <scope>NUCLEOTIDE SEQUENCE [LARGE SCALE GENOMIC DNA]</scope>
    <source>
        <strain evidence="2 3">HHB-10118-sp</strain>
    </source>
</reference>
<name>K5WQG0_PHACS</name>
<evidence type="ECO:0000313" key="2">
    <source>
        <dbReference type="EMBL" id="EKM52592.1"/>
    </source>
</evidence>
<dbReference type="EMBL" id="JH930475">
    <property type="protein sequence ID" value="EKM52592.1"/>
    <property type="molecule type" value="Genomic_DNA"/>
</dbReference>
<proteinExistence type="predicted"/>
<gene>
    <name evidence="2" type="ORF">PHACADRAFT_186712</name>
</gene>